<gene>
    <name evidence="2" type="ORF">SAMN02745857_03759</name>
</gene>
<keyword evidence="3" id="KW-1185">Reference proteome</keyword>
<dbReference type="Proteomes" id="UP000192761">
    <property type="component" value="Unassembled WGS sequence"/>
</dbReference>
<organism evidence="2 3">
    <name type="scientific">Andreprevotia lacus DSM 23236</name>
    <dbReference type="NCBI Taxonomy" id="1121001"/>
    <lineage>
        <taxon>Bacteria</taxon>
        <taxon>Pseudomonadati</taxon>
        <taxon>Pseudomonadota</taxon>
        <taxon>Betaproteobacteria</taxon>
        <taxon>Neisseriales</taxon>
        <taxon>Chitinibacteraceae</taxon>
        <taxon>Andreprevotia</taxon>
    </lineage>
</organism>
<feature type="signal peptide" evidence="1">
    <location>
        <begin position="1"/>
        <end position="20"/>
    </location>
</feature>
<protein>
    <submittedName>
        <fullName evidence="2">Uncharacterized protein</fullName>
    </submittedName>
</protein>
<name>A0A1W1Y0N8_9NEIS</name>
<feature type="chain" id="PRO_5012438791" evidence="1">
    <location>
        <begin position="21"/>
        <end position="84"/>
    </location>
</feature>
<proteinExistence type="predicted"/>
<dbReference type="STRING" id="1121001.SAMN02745857_03759"/>
<dbReference type="AlphaFoldDB" id="A0A1W1Y0N8"/>
<evidence type="ECO:0000256" key="1">
    <source>
        <dbReference type="SAM" id="SignalP"/>
    </source>
</evidence>
<dbReference type="EMBL" id="FWXD01000033">
    <property type="protein sequence ID" value="SMC29318.1"/>
    <property type="molecule type" value="Genomic_DNA"/>
</dbReference>
<evidence type="ECO:0000313" key="3">
    <source>
        <dbReference type="Proteomes" id="UP000192761"/>
    </source>
</evidence>
<keyword evidence="1" id="KW-0732">Signal</keyword>
<evidence type="ECO:0000313" key="2">
    <source>
        <dbReference type="EMBL" id="SMC29318.1"/>
    </source>
</evidence>
<accession>A0A1W1Y0N8</accession>
<sequence>MKLALIAGLALALSSAFASAADTGTSQLLATSNSASDSGLMVVATCTPRPLPACSYGTPGSQYYCPLTQDDIARLTCTGPYANG</sequence>
<reference evidence="2 3" key="1">
    <citation type="submission" date="2017-04" db="EMBL/GenBank/DDBJ databases">
        <authorList>
            <person name="Afonso C.L."/>
            <person name="Miller P.J."/>
            <person name="Scott M.A."/>
            <person name="Spackman E."/>
            <person name="Goraichik I."/>
            <person name="Dimitrov K.M."/>
            <person name="Suarez D.L."/>
            <person name="Swayne D.E."/>
        </authorList>
    </citation>
    <scope>NUCLEOTIDE SEQUENCE [LARGE SCALE GENOMIC DNA]</scope>
    <source>
        <strain evidence="2 3">DSM 23236</strain>
    </source>
</reference>
<dbReference type="OrthoDB" id="8617685at2"/>
<dbReference type="RefSeq" id="WP_084092695.1">
    <property type="nucleotide sequence ID" value="NZ_FWXD01000033.1"/>
</dbReference>